<keyword evidence="5" id="KW-1185">Reference proteome</keyword>
<dbReference type="Gene3D" id="3.50.50.60">
    <property type="entry name" value="FAD/NAD(P)-binding domain"/>
    <property type="match status" value="1"/>
</dbReference>
<dbReference type="Pfam" id="PF01494">
    <property type="entry name" value="FAD_binding_3"/>
    <property type="match status" value="1"/>
</dbReference>
<evidence type="ECO:0000256" key="2">
    <source>
        <dbReference type="ARBA" id="ARBA00023033"/>
    </source>
</evidence>
<evidence type="ECO:0000256" key="1">
    <source>
        <dbReference type="ARBA" id="ARBA00023002"/>
    </source>
</evidence>
<organism evidence="4 5">
    <name type="scientific">Streptomyces synnematoformans</name>
    <dbReference type="NCBI Taxonomy" id="415721"/>
    <lineage>
        <taxon>Bacteria</taxon>
        <taxon>Bacillati</taxon>
        <taxon>Actinomycetota</taxon>
        <taxon>Actinomycetes</taxon>
        <taxon>Kitasatosporales</taxon>
        <taxon>Streptomycetaceae</taxon>
        <taxon>Streptomyces</taxon>
    </lineage>
</organism>
<dbReference type="RefSeq" id="WP_344291652.1">
    <property type="nucleotide sequence ID" value="NZ_BAAAPF010000159.1"/>
</dbReference>
<dbReference type="PANTHER" id="PTHR13789">
    <property type="entry name" value="MONOOXYGENASE"/>
    <property type="match status" value="1"/>
</dbReference>
<dbReference type="PANTHER" id="PTHR13789:SF309">
    <property type="entry name" value="PUTATIVE (AFU_ORTHOLOGUE AFUA_6G14510)-RELATED"/>
    <property type="match status" value="1"/>
</dbReference>
<protein>
    <submittedName>
        <fullName evidence="4">NAD(P)/FAD-dependent oxidoreductase</fullName>
    </submittedName>
</protein>
<dbReference type="InterPro" id="IPR036188">
    <property type="entry name" value="FAD/NAD-bd_sf"/>
</dbReference>
<accession>A0ABP5KU95</accession>
<evidence type="ECO:0000313" key="4">
    <source>
        <dbReference type="EMBL" id="GAA2134484.1"/>
    </source>
</evidence>
<dbReference type="InterPro" id="IPR002938">
    <property type="entry name" value="FAD-bd"/>
</dbReference>
<reference evidence="5" key="1">
    <citation type="journal article" date="2019" name="Int. J. Syst. Evol. Microbiol.">
        <title>The Global Catalogue of Microorganisms (GCM) 10K type strain sequencing project: providing services to taxonomists for standard genome sequencing and annotation.</title>
        <authorList>
            <consortium name="The Broad Institute Genomics Platform"/>
            <consortium name="The Broad Institute Genome Sequencing Center for Infectious Disease"/>
            <person name="Wu L."/>
            <person name="Ma J."/>
        </authorList>
    </citation>
    <scope>NUCLEOTIDE SEQUENCE [LARGE SCALE GENOMIC DNA]</scope>
    <source>
        <strain evidence="5">JCM 15481</strain>
    </source>
</reference>
<evidence type="ECO:0000313" key="5">
    <source>
        <dbReference type="Proteomes" id="UP001500443"/>
    </source>
</evidence>
<dbReference type="Proteomes" id="UP001500443">
    <property type="component" value="Unassembled WGS sequence"/>
</dbReference>
<comment type="caution">
    <text evidence="4">The sequence shown here is derived from an EMBL/GenBank/DDBJ whole genome shotgun (WGS) entry which is preliminary data.</text>
</comment>
<feature type="domain" description="FAD-binding" evidence="3">
    <location>
        <begin position="16"/>
        <end position="316"/>
    </location>
</feature>
<keyword evidence="2" id="KW-0503">Monooxygenase</keyword>
<name>A0ABP5KU95_9ACTN</name>
<keyword evidence="1" id="KW-0560">Oxidoreductase</keyword>
<dbReference type="EMBL" id="BAAAPF010000159">
    <property type="protein sequence ID" value="GAA2134484.1"/>
    <property type="molecule type" value="Genomic_DNA"/>
</dbReference>
<dbReference type="SUPFAM" id="SSF51905">
    <property type="entry name" value="FAD/NAD(P)-binding domain"/>
    <property type="match status" value="1"/>
</dbReference>
<proteinExistence type="predicted"/>
<dbReference type="PRINTS" id="PR00420">
    <property type="entry name" value="RNGMNOXGNASE"/>
</dbReference>
<sequence>METTVDRRGRHAEVSGAGFAGLTAAAALARRGWSVRVHEKGTELREQGAGIVLWHNSLKVLKAIGVYEAVLAGSMTPPYYETRFQHATVSHEDFGGLPWRTMTRPYLHRCLLDAALAAGVEIRTGSEVVAADPRGRVTLASGETLHADLVVGADGVKSKVRDSIGFEQERWKSRDGITRFLVPRHRAELGPGEWDNVIDFWNLEPRYLRVLYVPCNDRELYLALGAPRADEQGSRTPIDLDLWTSAYPELTPVLRAAATAADPRYYGYETTSVAEWRRGAVALVGDAAHAMPPALAQGAGCAMANAYTLAVAATEADDGDVEAALVRWEELERPVTDRCQRRSADFAATRSMSEGNQFTLENLETALYDPTNPNRHALSVGQS</sequence>
<evidence type="ECO:0000259" key="3">
    <source>
        <dbReference type="Pfam" id="PF01494"/>
    </source>
</evidence>
<dbReference type="InterPro" id="IPR050493">
    <property type="entry name" value="FAD-dep_Monooxygenase_BioMet"/>
</dbReference>
<gene>
    <name evidence="4" type="ORF">GCM10009802_43070</name>
</gene>
<dbReference type="Gene3D" id="3.30.9.10">
    <property type="entry name" value="D-Amino Acid Oxidase, subunit A, domain 2"/>
    <property type="match status" value="1"/>
</dbReference>